<reference evidence="2 3" key="3">
    <citation type="journal article" date="2013" name="Rice">
        <title>Improvement of the Oryza sativa Nipponbare reference genome using next generation sequence and optical map data.</title>
        <authorList>
            <person name="Kawahara Y."/>
            <person name="de la Bastide M."/>
            <person name="Hamilton J.P."/>
            <person name="Kanamori H."/>
            <person name="McCombie W.R."/>
            <person name="Ouyang S."/>
            <person name="Schwartz D.C."/>
            <person name="Tanaka T."/>
            <person name="Wu J."/>
            <person name="Zhou S."/>
            <person name="Childs K.L."/>
            <person name="Davidson R.M."/>
            <person name="Lin H."/>
            <person name="Quesada-Ocampo L."/>
            <person name="Vaillancourt B."/>
            <person name="Sakai H."/>
            <person name="Lee S.S."/>
            <person name="Kim J."/>
            <person name="Numa H."/>
            <person name="Itoh T."/>
            <person name="Buell C.R."/>
            <person name="Matsumoto T."/>
        </authorList>
    </citation>
    <scope>NUCLEOTIDE SEQUENCE [LARGE SCALE GENOMIC DNA]</scope>
    <source>
        <strain evidence="3">cv. Nipponbare</strain>
    </source>
</reference>
<evidence type="ECO:0000313" key="2">
    <source>
        <dbReference type="EMBL" id="BAS98680.1"/>
    </source>
</evidence>
<reference evidence="3" key="1">
    <citation type="journal article" date="2005" name="Nature">
        <title>The map-based sequence of the rice genome.</title>
        <authorList>
            <consortium name="International rice genome sequencing project (IRGSP)"/>
            <person name="Matsumoto T."/>
            <person name="Wu J."/>
            <person name="Kanamori H."/>
            <person name="Katayose Y."/>
            <person name="Fujisawa M."/>
            <person name="Namiki N."/>
            <person name="Mizuno H."/>
            <person name="Yamamoto K."/>
            <person name="Antonio B.A."/>
            <person name="Baba T."/>
            <person name="Sakata K."/>
            <person name="Nagamura Y."/>
            <person name="Aoki H."/>
            <person name="Arikawa K."/>
            <person name="Arita K."/>
            <person name="Bito T."/>
            <person name="Chiden Y."/>
            <person name="Fujitsuka N."/>
            <person name="Fukunaka R."/>
            <person name="Hamada M."/>
            <person name="Harada C."/>
            <person name="Hayashi A."/>
            <person name="Hijishita S."/>
            <person name="Honda M."/>
            <person name="Hosokawa S."/>
            <person name="Ichikawa Y."/>
            <person name="Idonuma A."/>
            <person name="Iijima M."/>
            <person name="Ikeda M."/>
            <person name="Ikeno M."/>
            <person name="Ito K."/>
            <person name="Ito S."/>
            <person name="Ito T."/>
            <person name="Ito Y."/>
            <person name="Ito Y."/>
            <person name="Iwabuchi A."/>
            <person name="Kamiya K."/>
            <person name="Karasawa W."/>
            <person name="Kurita K."/>
            <person name="Katagiri S."/>
            <person name="Kikuta A."/>
            <person name="Kobayashi H."/>
            <person name="Kobayashi N."/>
            <person name="Machita K."/>
            <person name="Maehara T."/>
            <person name="Masukawa M."/>
            <person name="Mizubayashi T."/>
            <person name="Mukai Y."/>
            <person name="Nagasaki H."/>
            <person name="Nagata Y."/>
            <person name="Naito S."/>
            <person name="Nakashima M."/>
            <person name="Nakama Y."/>
            <person name="Nakamichi Y."/>
            <person name="Nakamura M."/>
            <person name="Meguro A."/>
            <person name="Negishi M."/>
            <person name="Ohta I."/>
            <person name="Ohta T."/>
            <person name="Okamoto M."/>
            <person name="Ono N."/>
            <person name="Saji S."/>
            <person name="Sakaguchi M."/>
            <person name="Sakai K."/>
            <person name="Shibata M."/>
            <person name="Shimokawa T."/>
            <person name="Song J."/>
            <person name="Takazaki Y."/>
            <person name="Terasawa K."/>
            <person name="Tsugane M."/>
            <person name="Tsuji K."/>
            <person name="Ueda S."/>
            <person name="Waki K."/>
            <person name="Yamagata H."/>
            <person name="Yamamoto M."/>
            <person name="Yamamoto S."/>
            <person name="Yamane H."/>
            <person name="Yoshiki S."/>
            <person name="Yoshihara R."/>
            <person name="Yukawa K."/>
            <person name="Zhong H."/>
            <person name="Yano M."/>
            <person name="Yuan Q."/>
            <person name="Ouyang S."/>
            <person name="Liu J."/>
            <person name="Jones K.M."/>
            <person name="Gansberger K."/>
            <person name="Moffat K."/>
            <person name="Hill J."/>
            <person name="Bera J."/>
            <person name="Fadrosh D."/>
            <person name="Jin S."/>
            <person name="Johri S."/>
            <person name="Kim M."/>
            <person name="Overton L."/>
            <person name="Reardon M."/>
            <person name="Tsitrin T."/>
            <person name="Vuong H."/>
            <person name="Weaver B."/>
            <person name="Ciecko A."/>
            <person name="Tallon L."/>
            <person name="Jackson J."/>
            <person name="Pai G."/>
            <person name="Aken S.V."/>
            <person name="Utterback T."/>
            <person name="Reidmuller S."/>
            <person name="Feldblyum T."/>
            <person name="Hsiao J."/>
            <person name="Zismann V."/>
            <person name="Iobst S."/>
            <person name="de Vazeille A.R."/>
            <person name="Buell C.R."/>
            <person name="Ying K."/>
            <person name="Li Y."/>
            <person name="Lu T."/>
            <person name="Huang Y."/>
            <person name="Zhao Q."/>
            <person name="Feng Q."/>
            <person name="Zhang L."/>
            <person name="Zhu J."/>
            <person name="Weng Q."/>
            <person name="Mu J."/>
            <person name="Lu Y."/>
            <person name="Fan D."/>
            <person name="Liu Y."/>
            <person name="Guan J."/>
            <person name="Zhang Y."/>
            <person name="Yu S."/>
            <person name="Liu X."/>
            <person name="Zhang Y."/>
            <person name="Hong G."/>
            <person name="Han B."/>
            <person name="Choisne N."/>
            <person name="Demange N."/>
            <person name="Orjeda G."/>
            <person name="Samain S."/>
            <person name="Cattolico L."/>
            <person name="Pelletier E."/>
            <person name="Couloux A."/>
            <person name="Segurens B."/>
            <person name="Wincker P."/>
            <person name="D'Hont A."/>
            <person name="Scarpelli C."/>
            <person name="Weissenbach J."/>
            <person name="Salanoubat M."/>
            <person name="Quetier F."/>
            <person name="Yu Y."/>
            <person name="Kim H.R."/>
            <person name="Rambo T."/>
            <person name="Currie J."/>
            <person name="Collura K."/>
            <person name="Luo M."/>
            <person name="Yang T."/>
            <person name="Ammiraju J.S.S."/>
            <person name="Engler F."/>
            <person name="Soderlund C."/>
            <person name="Wing R.A."/>
            <person name="Palmer L.E."/>
            <person name="de la Bastide M."/>
            <person name="Spiegel L."/>
            <person name="Nascimento L."/>
            <person name="Zutavern T."/>
            <person name="O'Shaughnessy A."/>
            <person name="Dike S."/>
            <person name="Dedhia N."/>
            <person name="Preston R."/>
            <person name="Balija V."/>
            <person name="McCombie W.R."/>
            <person name="Chow T."/>
            <person name="Chen H."/>
            <person name="Chung M."/>
            <person name="Chen C."/>
            <person name="Shaw J."/>
            <person name="Wu H."/>
            <person name="Hsiao K."/>
            <person name="Chao Y."/>
            <person name="Chu M."/>
            <person name="Cheng C."/>
            <person name="Hour A."/>
            <person name="Lee P."/>
            <person name="Lin S."/>
            <person name="Lin Y."/>
            <person name="Liou J."/>
            <person name="Liu S."/>
            <person name="Hsing Y."/>
            <person name="Raghuvanshi S."/>
            <person name="Mohanty A."/>
            <person name="Bharti A.K."/>
            <person name="Gaur A."/>
            <person name="Gupta V."/>
            <person name="Kumar D."/>
            <person name="Ravi V."/>
            <person name="Vij S."/>
            <person name="Kapur A."/>
            <person name="Khurana P."/>
            <person name="Khurana P."/>
            <person name="Khurana J.P."/>
            <person name="Tyagi A.K."/>
            <person name="Gaikwad K."/>
            <person name="Singh A."/>
            <person name="Dalal V."/>
            <person name="Srivastava S."/>
            <person name="Dixit A."/>
            <person name="Pal A.K."/>
            <person name="Ghazi I.A."/>
            <person name="Yadav M."/>
            <person name="Pandit A."/>
            <person name="Bhargava A."/>
            <person name="Sureshbabu K."/>
            <person name="Batra K."/>
            <person name="Sharma T.R."/>
            <person name="Mohapatra T."/>
            <person name="Singh N.K."/>
            <person name="Messing J."/>
            <person name="Nelson A.B."/>
            <person name="Fuks G."/>
            <person name="Kavchok S."/>
            <person name="Keizer G."/>
            <person name="Linton E."/>
            <person name="Llaca V."/>
            <person name="Song R."/>
            <person name="Tanyolac B."/>
            <person name="Young S."/>
            <person name="Ho-Il K."/>
            <person name="Hahn J.H."/>
            <person name="Sangsakoo G."/>
            <person name="Vanavichit A."/>
            <person name="de Mattos Luiz.A.T."/>
            <person name="Zimmer P.D."/>
            <person name="Malone G."/>
            <person name="Dellagostin O."/>
            <person name="de Oliveira A.C."/>
            <person name="Bevan M."/>
            <person name="Bancroft I."/>
            <person name="Minx P."/>
            <person name="Cordum H."/>
            <person name="Wilson R."/>
            <person name="Cheng Z."/>
            <person name="Jin W."/>
            <person name="Jiang J."/>
            <person name="Leong S.A."/>
            <person name="Iwama H."/>
            <person name="Gojobori T."/>
            <person name="Itoh T."/>
            <person name="Niimura Y."/>
            <person name="Fujii Y."/>
            <person name="Habara T."/>
            <person name="Sakai H."/>
            <person name="Sato Y."/>
            <person name="Wilson G."/>
            <person name="Kumar K."/>
            <person name="McCouch S."/>
            <person name="Juretic N."/>
            <person name="Hoen D."/>
            <person name="Wright S."/>
            <person name="Bruskiewich R."/>
            <person name="Bureau T."/>
            <person name="Miyao A."/>
            <person name="Hirochika H."/>
            <person name="Nishikawa T."/>
            <person name="Kadowaki K."/>
            <person name="Sugiura M."/>
            <person name="Burr B."/>
            <person name="Sasaki T."/>
        </authorList>
    </citation>
    <scope>NUCLEOTIDE SEQUENCE [LARGE SCALE GENOMIC DNA]</scope>
    <source>
        <strain evidence="3">cv. Nipponbare</strain>
    </source>
</reference>
<feature type="compositionally biased region" description="Polar residues" evidence="1">
    <location>
        <begin position="1"/>
        <end position="10"/>
    </location>
</feature>
<dbReference type="InParanoid" id="A0A0P0WZC3"/>
<feature type="region of interest" description="Disordered" evidence="1">
    <location>
        <begin position="57"/>
        <end position="76"/>
    </location>
</feature>
<name>A0A0P0WZC3_ORYSJ</name>
<dbReference type="EMBL" id="AP014962">
    <property type="protein sequence ID" value="BAS98680.1"/>
    <property type="molecule type" value="Genomic_DNA"/>
</dbReference>
<reference evidence="2 3" key="2">
    <citation type="journal article" date="2013" name="Plant Cell Physiol.">
        <title>Rice Annotation Project Database (RAP-DB): an integrative and interactive database for rice genomics.</title>
        <authorList>
            <person name="Sakai H."/>
            <person name="Lee S.S."/>
            <person name="Tanaka T."/>
            <person name="Numa H."/>
            <person name="Kim J."/>
            <person name="Kawahara Y."/>
            <person name="Wakimoto H."/>
            <person name="Yang C.C."/>
            <person name="Iwamoto M."/>
            <person name="Abe T."/>
            <person name="Yamada Y."/>
            <person name="Muto A."/>
            <person name="Inokuchi H."/>
            <person name="Ikemura T."/>
            <person name="Matsumoto T."/>
            <person name="Sasaki T."/>
            <person name="Itoh T."/>
        </authorList>
    </citation>
    <scope>NUCLEOTIDE SEQUENCE [LARGE SCALE GENOMIC DNA]</scope>
    <source>
        <strain evidence="3">cv. Nipponbare</strain>
    </source>
</reference>
<dbReference type="AlphaFoldDB" id="A0A0P0WZC3"/>
<evidence type="ECO:0000256" key="1">
    <source>
        <dbReference type="SAM" id="MobiDB-lite"/>
    </source>
</evidence>
<sequence>MKFSVTSAIQQDAAANEPTTPQKPPASVNARNDQICWVSANGKLALQQRLDFSGLASMSPKGEEDPAAWTFQASPV</sequence>
<dbReference type="Proteomes" id="UP000059680">
    <property type="component" value="Chromosome 6"/>
</dbReference>
<organism evidence="2 3">
    <name type="scientific">Oryza sativa subsp. japonica</name>
    <name type="common">Rice</name>
    <dbReference type="NCBI Taxonomy" id="39947"/>
    <lineage>
        <taxon>Eukaryota</taxon>
        <taxon>Viridiplantae</taxon>
        <taxon>Streptophyta</taxon>
        <taxon>Embryophyta</taxon>
        <taxon>Tracheophyta</taxon>
        <taxon>Spermatophyta</taxon>
        <taxon>Magnoliopsida</taxon>
        <taxon>Liliopsida</taxon>
        <taxon>Poales</taxon>
        <taxon>Poaceae</taxon>
        <taxon>BOP clade</taxon>
        <taxon>Oryzoideae</taxon>
        <taxon>Oryzeae</taxon>
        <taxon>Oryzinae</taxon>
        <taxon>Oryza</taxon>
        <taxon>Oryza sativa</taxon>
    </lineage>
</organism>
<accession>A0A0P0WZC3</accession>
<gene>
    <name evidence="2" type="ordered locus">Os06g0623450</name>
    <name evidence="2" type="ORF">OSNPB_060623450</name>
</gene>
<proteinExistence type="predicted"/>
<feature type="region of interest" description="Disordered" evidence="1">
    <location>
        <begin position="1"/>
        <end position="29"/>
    </location>
</feature>
<keyword evidence="3" id="KW-1185">Reference proteome</keyword>
<evidence type="ECO:0000313" key="3">
    <source>
        <dbReference type="Proteomes" id="UP000059680"/>
    </source>
</evidence>
<protein>
    <submittedName>
        <fullName evidence="2">Os06g0623450 protein</fullName>
    </submittedName>
</protein>
<dbReference type="PaxDb" id="39947-A0A0P0WZC3"/>